<dbReference type="InterPro" id="IPR053139">
    <property type="entry name" value="Surface_bspA-like"/>
</dbReference>
<reference evidence="1 2" key="1">
    <citation type="submission" date="2024-04" db="EMBL/GenBank/DDBJ databases">
        <title>Tritrichomonas musculus Genome.</title>
        <authorList>
            <person name="Alves-Ferreira E."/>
            <person name="Grigg M."/>
            <person name="Lorenzi H."/>
            <person name="Galac M."/>
        </authorList>
    </citation>
    <scope>NUCLEOTIDE SEQUENCE [LARGE SCALE GENOMIC DNA]</scope>
    <source>
        <strain evidence="1 2">EAF2021</strain>
    </source>
</reference>
<proteinExistence type="predicted"/>
<dbReference type="PANTHER" id="PTHR45661">
    <property type="entry name" value="SURFACE ANTIGEN"/>
    <property type="match status" value="1"/>
</dbReference>
<dbReference type="Gene3D" id="3.80.10.10">
    <property type="entry name" value="Ribonuclease Inhibitor"/>
    <property type="match status" value="1"/>
</dbReference>
<dbReference type="EMBL" id="JAPFFF010000010">
    <property type="protein sequence ID" value="KAK8880477.1"/>
    <property type="molecule type" value="Genomic_DNA"/>
</dbReference>
<evidence type="ECO:0008006" key="3">
    <source>
        <dbReference type="Google" id="ProtNLM"/>
    </source>
</evidence>
<gene>
    <name evidence="1" type="ORF">M9Y10_003152</name>
</gene>
<dbReference type="Pfam" id="PF13306">
    <property type="entry name" value="LRR_5"/>
    <property type="match status" value="1"/>
</dbReference>
<dbReference type="InterPro" id="IPR026906">
    <property type="entry name" value="LRR_5"/>
</dbReference>
<dbReference type="SUPFAM" id="SSF52058">
    <property type="entry name" value="L domain-like"/>
    <property type="match status" value="1"/>
</dbReference>
<comment type="caution">
    <text evidence="1">The sequence shown here is derived from an EMBL/GenBank/DDBJ whole genome shotgun (WGS) entry which is preliminary data.</text>
</comment>
<evidence type="ECO:0000313" key="1">
    <source>
        <dbReference type="EMBL" id="KAK8880477.1"/>
    </source>
</evidence>
<dbReference type="Proteomes" id="UP001470230">
    <property type="component" value="Unassembled WGS sequence"/>
</dbReference>
<organism evidence="1 2">
    <name type="scientific">Tritrichomonas musculus</name>
    <dbReference type="NCBI Taxonomy" id="1915356"/>
    <lineage>
        <taxon>Eukaryota</taxon>
        <taxon>Metamonada</taxon>
        <taxon>Parabasalia</taxon>
        <taxon>Tritrichomonadida</taxon>
        <taxon>Tritrichomonadidae</taxon>
        <taxon>Tritrichomonas</taxon>
    </lineage>
</organism>
<keyword evidence="2" id="KW-1185">Reference proteome</keyword>
<dbReference type="InterPro" id="IPR032675">
    <property type="entry name" value="LRR_dom_sf"/>
</dbReference>
<dbReference type="PANTHER" id="PTHR45661:SF3">
    <property type="entry name" value="IG-LIKE DOMAIN-CONTAINING PROTEIN"/>
    <property type="match status" value="1"/>
</dbReference>
<accession>A0ABR2JNS4</accession>
<evidence type="ECO:0000313" key="2">
    <source>
        <dbReference type="Proteomes" id="UP001470230"/>
    </source>
</evidence>
<name>A0ABR2JNS4_9EUKA</name>
<protein>
    <recommendedName>
        <fullName evidence="3">Surface antigen BspA-like</fullName>
    </recommendedName>
</protein>
<sequence>MKRQNLTEITIPSSVTSIGDSAFCGCSKFEQIIFENLPSLTLIGSSAFYECSSLKKMTIPSSATSVERLSLSVTLINDNAFQKCSFLNKITITSSVKIGLFDLTMVNPYSRILFHVHV</sequence>